<dbReference type="PANTHER" id="PTHR24421:SF10">
    <property type="entry name" value="NITRATE_NITRITE SENSOR PROTEIN NARQ"/>
    <property type="match status" value="1"/>
</dbReference>
<dbReference type="InterPro" id="IPR011712">
    <property type="entry name" value="Sig_transdc_His_kin_sub3_dim/P"/>
</dbReference>
<feature type="transmembrane region" description="Helical" evidence="10">
    <location>
        <begin position="43"/>
        <end position="62"/>
    </location>
</feature>
<evidence type="ECO:0000256" key="8">
    <source>
        <dbReference type="ARBA" id="ARBA00023012"/>
    </source>
</evidence>
<dbReference type="Gene3D" id="1.20.5.1930">
    <property type="match status" value="1"/>
</dbReference>
<protein>
    <recommendedName>
        <fullName evidence="2">histidine kinase</fullName>
        <ecNumber evidence="2">2.7.13.3</ecNumber>
    </recommendedName>
</protein>
<evidence type="ECO:0000256" key="3">
    <source>
        <dbReference type="ARBA" id="ARBA00022553"/>
    </source>
</evidence>
<keyword evidence="10" id="KW-0812">Transmembrane</keyword>
<dbReference type="Pfam" id="PF07730">
    <property type="entry name" value="HisKA_3"/>
    <property type="match status" value="1"/>
</dbReference>
<dbReference type="GO" id="GO:0005524">
    <property type="term" value="F:ATP binding"/>
    <property type="evidence" value="ECO:0007669"/>
    <property type="project" value="UniProtKB-KW"/>
</dbReference>
<name>A0A495X8U6_9PSEU</name>
<keyword evidence="4" id="KW-0808">Transferase</keyword>
<reference evidence="12 13" key="1">
    <citation type="submission" date="2018-10" db="EMBL/GenBank/DDBJ databases">
        <title>Sequencing the genomes of 1000 actinobacteria strains.</title>
        <authorList>
            <person name="Klenk H.-P."/>
        </authorList>
    </citation>
    <scope>NUCLEOTIDE SEQUENCE [LARGE SCALE GENOMIC DNA]</scope>
    <source>
        <strain evidence="12 13">DSM 43911</strain>
    </source>
</reference>
<evidence type="ECO:0000313" key="13">
    <source>
        <dbReference type="Proteomes" id="UP000272729"/>
    </source>
</evidence>
<keyword evidence="10" id="KW-1133">Transmembrane helix</keyword>
<keyword evidence="10" id="KW-0472">Membrane</keyword>
<evidence type="ECO:0000256" key="1">
    <source>
        <dbReference type="ARBA" id="ARBA00000085"/>
    </source>
</evidence>
<evidence type="ECO:0000313" key="12">
    <source>
        <dbReference type="EMBL" id="RKT70422.1"/>
    </source>
</evidence>
<dbReference type="Proteomes" id="UP000272729">
    <property type="component" value="Unassembled WGS sequence"/>
</dbReference>
<evidence type="ECO:0000256" key="2">
    <source>
        <dbReference type="ARBA" id="ARBA00012438"/>
    </source>
</evidence>
<evidence type="ECO:0000256" key="5">
    <source>
        <dbReference type="ARBA" id="ARBA00022741"/>
    </source>
</evidence>
<dbReference type="AlphaFoldDB" id="A0A495X8U6"/>
<proteinExistence type="predicted"/>
<evidence type="ECO:0000256" key="6">
    <source>
        <dbReference type="ARBA" id="ARBA00022777"/>
    </source>
</evidence>
<dbReference type="GO" id="GO:0046983">
    <property type="term" value="F:protein dimerization activity"/>
    <property type="evidence" value="ECO:0007669"/>
    <property type="project" value="InterPro"/>
</dbReference>
<keyword evidence="5" id="KW-0547">Nucleotide-binding</keyword>
<dbReference type="InterPro" id="IPR050482">
    <property type="entry name" value="Sensor_HK_TwoCompSys"/>
</dbReference>
<dbReference type="GO" id="GO:0000155">
    <property type="term" value="F:phosphorelay sensor kinase activity"/>
    <property type="evidence" value="ECO:0007669"/>
    <property type="project" value="InterPro"/>
</dbReference>
<evidence type="ECO:0000256" key="9">
    <source>
        <dbReference type="SAM" id="MobiDB-lite"/>
    </source>
</evidence>
<dbReference type="GO" id="GO:0016020">
    <property type="term" value="C:membrane"/>
    <property type="evidence" value="ECO:0007669"/>
    <property type="project" value="InterPro"/>
</dbReference>
<dbReference type="Gene3D" id="3.30.565.10">
    <property type="entry name" value="Histidine kinase-like ATPase, C-terminal domain"/>
    <property type="match status" value="1"/>
</dbReference>
<evidence type="ECO:0000256" key="4">
    <source>
        <dbReference type="ARBA" id="ARBA00022679"/>
    </source>
</evidence>
<feature type="region of interest" description="Disordered" evidence="9">
    <location>
        <begin position="265"/>
        <end position="298"/>
    </location>
</feature>
<keyword evidence="13" id="KW-1185">Reference proteome</keyword>
<keyword evidence="8" id="KW-0902">Two-component regulatory system</keyword>
<feature type="domain" description="Signal transduction histidine kinase subgroup 3 dimerisation and phosphoacceptor" evidence="11">
    <location>
        <begin position="114"/>
        <end position="178"/>
    </location>
</feature>
<keyword evidence="6 12" id="KW-0418">Kinase</keyword>
<dbReference type="InterPro" id="IPR036890">
    <property type="entry name" value="HATPase_C_sf"/>
</dbReference>
<evidence type="ECO:0000256" key="7">
    <source>
        <dbReference type="ARBA" id="ARBA00022840"/>
    </source>
</evidence>
<comment type="caution">
    <text evidence="12">The sequence shown here is derived from an EMBL/GenBank/DDBJ whole genome shotgun (WGS) entry which is preliminary data.</text>
</comment>
<dbReference type="PANTHER" id="PTHR24421">
    <property type="entry name" value="NITRATE/NITRITE SENSOR PROTEIN NARX-RELATED"/>
    <property type="match status" value="1"/>
</dbReference>
<dbReference type="CDD" id="cd16917">
    <property type="entry name" value="HATPase_UhpB-NarQ-NarX-like"/>
    <property type="match status" value="1"/>
</dbReference>
<comment type="catalytic activity">
    <reaction evidence="1">
        <text>ATP + protein L-histidine = ADP + protein N-phospho-L-histidine.</text>
        <dbReference type="EC" id="2.7.13.3"/>
    </reaction>
</comment>
<dbReference type="EC" id="2.7.13.3" evidence="2"/>
<organism evidence="12 13">
    <name type="scientific">Saccharothrix variisporea</name>
    <dbReference type="NCBI Taxonomy" id="543527"/>
    <lineage>
        <taxon>Bacteria</taxon>
        <taxon>Bacillati</taxon>
        <taxon>Actinomycetota</taxon>
        <taxon>Actinomycetes</taxon>
        <taxon>Pseudonocardiales</taxon>
        <taxon>Pseudonocardiaceae</taxon>
        <taxon>Saccharothrix</taxon>
    </lineage>
</organism>
<feature type="transmembrane region" description="Helical" evidence="10">
    <location>
        <begin position="20"/>
        <end position="36"/>
    </location>
</feature>
<evidence type="ECO:0000256" key="10">
    <source>
        <dbReference type="SAM" id="Phobius"/>
    </source>
</evidence>
<keyword evidence="7" id="KW-0067">ATP-binding</keyword>
<evidence type="ECO:0000259" key="11">
    <source>
        <dbReference type="Pfam" id="PF07730"/>
    </source>
</evidence>
<dbReference type="EMBL" id="RBXR01000001">
    <property type="protein sequence ID" value="RKT70422.1"/>
    <property type="molecule type" value="Genomic_DNA"/>
</dbReference>
<keyword evidence="3" id="KW-0597">Phosphoprotein</keyword>
<dbReference type="SUPFAM" id="SSF55874">
    <property type="entry name" value="ATPase domain of HSP90 chaperone/DNA topoisomerase II/histidine kinase"/>
    <property type="match status" value="1"/>
</dbReference>
<gene>
    <name evidence="12" type="ORF">DFJ66_3682</name>
</gene>
<accession>A0A495X8U6</accession>
<sequence>MLAVIAGGGLVNGLALDGLPMWRQVVFVGLAVAAYLHGRYLGVARGWPVLVGVAAPAVGLMAVDLVEWAGAVACLGVFVGLPWGAGRFRRQQALLIVELRRAQELVAERARLRERARIAADVHDSLGHELALIALRAGGLELAPDLSEENRRAAGELRESAVVATDRLRRTVGLLRETTVVPVGEGVAELVARAVDAGMVVRLEGDVGGLPELVDRAVHRVVQEGLTNAARHAPGSEVGVTVSRRAGEVEVRVVNALVGGLRSGASGGVRPAGPAAGGGLRPPSPSSHGGTTEDGGTRAEELAGSGLVGLRERVELLGGVFRAGVDGDEFVVCARVPVRGERR</sequence>